<dbReference type="RefSeq" id="WP_106342871.1">
    <property type="nucleotide sequence ID" value="NZ_PVTZ01000010.1"/>
</dbReference>
<dbReference type="Proteomes" id="UP000238836">
    <property type="component" value="Unassembled WGS sequence"/>
</dbReference>
<feature type="transmembrane region" description="Helical" evidence="1">
    <location>
        <begin position="245"/>
        <end position="271"/>
    </location>
</feature>
<comment type="caution">
    <text evidence="3">The sequence shown here is derived from an EMBL/GenBank/DDBJ whole genome shotgun (WGS) entry which is preliminary data.</text>
</comment>
<keyword evidence="1" id="KW-0472">Membrane</keyword>
<feature type="transmembrane region" description="Helical" evidence="1">
    <location>
        <begin position="163"/>
        <end position="185"/>
    </location>
</feature>
<accession>A0ABX5ELW1</accession>
<dbReference type="Pfam" id="PF09546">
    <property type="entry name" value="Spore_III_AE"/>
    <property type="match status" value="1"/>
</dbReference>
<gene>
    <name evidence="3" type="ORF">CLV36_11097</name>
</gene>
<evidence type="ECO:0000256" key="2">
    <source>
        <dbReference type="SAM" id="SignalP"/>
    </source>
</evidence>
<keyword evidence="2" id="KW-0732">Signal</keyword>
<feature type="transmembrane region" description="Helical" evidence="1">
    <location>
        <begin position="312"/>
        <end position="338"/>
    </location>
</feature>
<dbReference type="NCBIfam" id="TIGR02829">
    <property type="entry name" value="spore_III_AE"/>
    <property type="match status" value="1"/>
</dbReference>
<feature type="chain" id="PRO_5046404662" evidence="2">
    <location>
        <begin position="25"/>
        <end position="396"/>
    </location>
</feature>
<feature type="transmembrane region" description="Helical" evidence="1">
    <location>
        <begin position="364"/>
        <end position="387"/>
    </location>
</feature>
<evidence type="ECO:0000256" key="1">
    <source>
        <dbReference type="SAM" id="Phobius"/>
    </source>
</evidence>
<name>A0ABX5ELW1_9BACL</name>
<sequence>MKRIAWIFPFLCLFLLLIRPSVFAAEEESGSSVIDQLVRSQLNQTQVEQVDTFWKQLKGDYGEYLGGEQGLSLFDLLLSPNQELSLEQVLMGFVRFFFHEILYNGKLLGTIVVLTVLSMLLRTLQTAFEQNQVSKVAYAIVFMVLIILAANSFHVAVDSAKTAIGRMIDFMLALVPMMLTLLVSMGNIGSVALFHPLIVFMIHMIGTFIYTIVFPLLFLSAILSIVSCLSEKYKVNQLASLLRKISVSVLGGLLAIFLGVISIQGATASIADGVTLRTAKYITGNFIPVIGRTISEAADTVMGASLLVKNTIGLAGVLILLFICAFPALKILSLAFIYNFTAAVMQPLGNSPIIESLSTIGRTLIYIFAALATVGLMFFLAITIIVASGNVSVMMR</sequence>
<feature type="transmembrane region" description="Helical" evidence="1">
    <location>
        <begin position="197"/>
        <end position="225"/>
    </location>
</feature>
<keyword evidence="4" id="KW-1185">Reference proteome</keyword>
<feature type="signal peptide" evidence="2">
    <location>
        <begin position="1"/>
        <end position="24"/>
    </location>
</feature>
<feature type="transmembrane region" description="Helical" evidence="1">
    <location>
        <begin position="101"/>
        <end position="124"/>
    </location>
</feature>
<protein>
    <submittedName>
        <fullName evidence="3">Stage III sporulation protein AE</fullName>
    </submittedName>
</protein>
<evidence type="ECO:0000313" key="3">
    <source>
        <dbReference type="EMBL" id="PRZ13049.1"/>
    </source>
</evidence>
<reference evidence="3 4" key="1">
    <citation type="submission" date="2018-03" db="EMBL/GenBank/DDBJ databases">
        <title>Genomic Encyclopedia of Archaeal and Bacterial Type Strains, Phase II (KMG-II): from individual species to whole genera.</title>
        <authorList>
            <person name="Goeker M."/>
        </authorList>
    </citation>
    <scope>NUCLEOTIDE SEQUENCE [LARGE SCALE GENOMIC DNA]</scope>
    <source>
        <strain evidence="3 4">RHA1</strain>
    </source>
</reference>
<keyword evidence="1" id="KW-1133">Transmembrane helix</keyword>
<evidence type="ECO:0000313" key="4">
    <source>
        <dbReference type="Proteomes" id="UP000238836"/>
    </source>
</evidence>
<dbReference type="InterPro" id="IPR014194">
    <property type="entry name" value="Spore_III_AE"/>
</dbReference>
<proteinExistence type="predicted"/>
<keyword evidence="1" id="KW-0812">Transmembrane</keyword>
<feature type="transmembrane region" description="Helical" evidence="1">
    <location>
        <begin position="136"/>
        <end position="157"/>
    </location>
</feature>
<dbReference type="EMBL" id="PVTZ01000010">
    <property type="protein sequence ID" value="PRZ13049.1"/>
    <property type="molecule type" value="Genomic_DNA"/>
</dbReference>
<organism evidence="3 4">
    <name type="scientific">Laceyella sediminis</name>
    <dbReference type="NCBI Taxonomy" id="573074"/>
    <lineage>
        <taxon>Bacteria</taxon>
        <taxon>Bacillati</taxon>
        <taxon>Bacillota</taxon>
        <taxon>Bacilli</taxon>
        <taxon>Bacillales</taxon>
        <taxon>Thermoactinomycetaceae</taxon>
        <taxon>Laceyella</taxon>
    </lineage>
</organism>